<organism evidence="1 2">
    <name type="scientific">Cladorrhinum samala</name>
    <dbReference type="NCBI Taxonomy" id="585594"/>
    <lineage>
        <taxon>Eukaryota</taxon>
        <taxon>Fungi</taxon>
        <taxon>Dikarya</taxon>
        <taxon>Ascomycota</taxon>
        <taxon>Pezizomycotina</taxon>
        <taxon>Sordariomycetes</taxon>
        <taxon>Sordariomycetidae</taxon>
        <taxon>Sordariales</taxon>
        <taxon>Podosporaceae</taxon>
        <taxon>Cladorrhinum</taxon>
    </lineage>
</organism>
<evidence type="ECO:0000313" key="2">
    <source>
        <dbReference type="Proteomes" id="UP001321749"/>
    </source>
</evidence>
<protein>
    <submittedName>
        <fullName evidence="1">Uncharacterized protein</fullName>
    </submittedName>
</protein>
<gene>
    <name evidence="1" type="ORF">QBC42DRAFT_236814</name>
</gene>
<comment type="caution">
    <text evidence="1">The sequence shown here is derived from an EMBL/GenBank/DDBJ whole genome shotgun (WGS) entry which is preliminary data.</text>
</comment>
<keyword evidence="2" id="KW-1185">Reference proteome</keyword>
<sequence length="301" mass="33570">MRARRETFDDETPQPTMAFEPKQMSDLGVLNHGHASIFKSALSRLLATDLAEFTLAQIVDGLPTTASFSEFHHYFHDTNHPVFALSHAELCPGVVEKTRRIINAFVPTSLVFKTELLTAFQSTSPNTQRFDLRLLEMLTDACHQIASYLYRLDDGVHKHSLYYAWRDSVEPASQDPRVPVDRAPTCFYHGSYQAFYQYPNGISDVAGYWAEAKILGGVAVFDRGESGAECRDFYLHGSSRNGPATIYPPTPQQYDALLDFLIGPGDITASLPPPSPLPIHATLEEPVAVGFLRLDDQVQHL</sequence>
<dbReference type="Proteomes" id="UP001321749">
    <property type="component" value="Unassembled WGS sequence"/>
</dbReference>
<accession>A0AAV9HBV4</accession>
<name>A0AAV9HBV4_9PEZI</name>
<evidence type="ECO:0000313" key="1">
    <source>
        <dbReference type="EMBL" id="KAK4457235.1"/>
    </source>
</evidence>
<reference evidence="1" key="2">
    <citation type="submission" date="2023-06" db="EMBL/GenBank/DDBJ databases">
        <authorList>
            <consortium name="Lawrence Berkeley National Laboratory"/>
            <person name="Mondo S.J."/>
            <person name="Hensen N."/>
            <person name="Bonometti L."/>
            <person name="Westerberg I."/>
            <person name="Brannstrom I.O."/>
            <person name="Guillou S."/>
            <person name="Cros-Aarteil S."/>
            <person name="Calhoun S."/>
            <person name="Haridas S."/>
            <person name="Kuo A."/>
            <person name="Pangilinan J."/>
            <person name="Riley R."/>
            <person name="Labutti K."/>
            <person name="Andreopoulos B."/>
            <person name="Lipzen A."/>
            <person name="Chen C."/>
            <person name="Yanf M."/>
            <person name="Daum C."/>
            <person name="Ng V."/>
            <person name="Clum A."/>
            <person name="Steindorff A."/>
            <person name="Ohm R."/>
            <person name="Martin F."/>
            <person name="Silar P."/>
            <person name="Natvig D."/>
            <person name="Lalanne C."/>
            <person name="Gautier V."/>
            <person name="Ament-Velasquez S.L."/>
            <person name="Kruys A."/>
            <person name="Hutchinson M.I."/>
            <person name="Powell A.J."/>
            <person name="Barry K."/>
            <person name="Miller A.N."/>
            <person name="Grigoriev I.V."/>
            <person name="Debuchy R."/>
            <person name="Gladieux P."/>
            <person name="Thoren M.H."/>
            <person name="Johannesson H."/>
        </authorList>
    </citation>
    <scope>NUCLEOTIDE SEQUENCE</scope>
    <source>
        <strain evidence="1">PSN324</strain>
    </source>
</reference>
<proteinExistence type="predicted"/>
<dbReference type="AlphaFoldDB" id="A0AAV9HBV4"/>
<dbReference type="EMBL" id="MU865127">
    <property type="protein sequence ID" value="KAK4457235.1"/>
    <property type="molecule type" value="Genomic_DNA"/>
</dbReference>
<reference evidence="1" key="1">
    <citation type="journal article" date="2023" name="Mol. Phylogenet. Evol.">
        <title>Genome-scale phylogeny and comparative genomics of the fungal order Sordariales.</title>
        <authorList>
            <person name="Hensen N."/>
            <person name="Bonometti L."/>
            <person name="Westerberg I."/>
            <person name="Brannstrom I.O."/>
            <person name="Guillou S."/>
            <person name="Cros-Aarteil S."/>
            <person name="Calhoun S."/>
            <person name="Haridas S."/>
            <person name="Kuo A."/>
            <person name="Mondo S."/>
            <person name="Pangilinan J."/>
            <person name="Riley R."/>
            <person name="LaButti K."/>
            <person name="Andreopoulos B."/>
            <person name="Lipzen A."/>
            <person name="Chen C."/>
            <person name="Yan M."/>
            <person name="Daum C."/>
            <person name="Ng V."/>
            <person name="Clum A."/>
            <person name="Steindorff A."/>
            <person name="Ohm R.A."/>
            <person name="Martin F."/>
            <person name="Silar P."/>
            <person name="Natvig D.O."/>
            <person name="Lalanne C."/>
            <person name="Gautier V."/>
            <person name="Ament-Velasquez S.L."/>
            <person name="Kruys A."/>
            <person name="Hutchinson M.I."/>
            <person name="Powell A.J."/>
            <person name="Barry K."/>
            <person name="Miller A.N."/>
            <person name="Grigoriev I.V."/>
            <person name="Debuchy R."/>
            <person name="Gladieux P."/>
            <person name="Hiltunen Thoren M."/>
            <person name="Johannesson H."/>
        </authorList>
    </citation>
    <scope>NUCLEOTIDE SEQUENCE</scope>
    <source>
        <strain evidence="1">PSN324</strain>
    </source>
</reference>